<dbReference type="InterPro" id="IPR003018">
    <property type="entry name" value="GAF"/>
</dbReference>
<dbReference type="AlphaFoldDB" id="A0A5J5I8S2"/>
<dbReference type="SMART" id="SM00065">
    <property type="entry name" value="GAF"/>
    <property type="match status" value="1"/>
</dbReference>
<dbReference type="Proteomes" id="UP000325933">
    <property type="component" value="Unassembled WGS sequence"/>
</dbReference>
<dbReference type="InterPro" id="IPR029787">
    <property type="entry name" value="Nucleotide_cyclase"/>
</dbReference>
<dbReference type="PROSITE" id="PS50887">
    <property type="entry name" value="GGDEF"/>
    <property type="match status" value="1"/>
</dbReference>
<accession>A0A5J5I8S2</accession>
<dbReference type="EMBL" id="VYQB01000004">
    <property type="protein sequence ID" value="KAA9018771.1"/>
    <property type="molecule type" value="Genomic_DNA"/>
</dbReference>
<proteinExistence type="predicted"/>
<dbReference type="InterPro" id="IPR043128">
    <property type="entry name" value="Rev_trsase/Diguanyl_cyclase"/>
</dbReference>
<dbReference type="PANTHER" id="PTHR45138:SF9">
    <property type="entry name" value="DIGUANYLATE CYCLASE DGCM-RELATED"/>
    <property type="match status" value="1"/>
</dbReference>
<dbReference type="Pfam" id="PF01590">
    <property type="entry name" value="GAF"/>
    <property type="match status" value="1"/>
</dbReference>
<gene>
    <name evidence="5" type="ORF">F4U95_06860</name>
    <name evidence="4" type="ORF">F4U96_06910</name>
</gene>
<dbReference type="FunFam" id="3.30.70.270:FF:000001">
    <property type="entry name" value="Diguanylate cyclase domain protein"/>
    <property type="match status" value="1"/>
</dbReference>
<dbReference type="SMART" id="SM00267">
    <property type="entry name" value="GGDEF"/>
    <property type="match status" value="1"/>
</dbReference>
<dbReference type="Gene3D" id="3.30.70.270">
    <property type="match status" value="1"/>
</dbReference>
<keyword evidence="7" id="KW-1185">Reference proteome</keyword>
<dbReference type="NCBIfam" id="TIGR00254">
    <property type="entry name" value="GGDEF"/>
    <property type="match status" value="1"/>
</dbReference>
<dbReference type="Gene3D" id="3.30.450.40">
    <property type="match status" value="1"/>
</dbReference>
<evidence type="ECO:0000313" key="4">
    <source>
        <dbReference type="EMBL" id="KAA9018771.1"/>
    </source>
</evidence>
<dbReference type="SUPFAM" id="SSF55781">
    <property type="entry name" value="GAF domain-like"/>
    <property type="match status" value="1"/>
</dbReference>
<dbReference type="InterPro" id="IPR029016">
    <property type="entry name" value="GAF-like_dom_sf"/>
</dbReference>
<dbReference type="EMBL" id="VYQA01000004">
    <property type="protein sequence ID" value="KAA9031343.1"/>
    <property type="molecule type" value="Genomic_DNA"/>
</dbReference>
<evidence type="ECO:0000256" key="2">
    <source>
        <dbReference type="ARBA" id="ARBA00034247"/>
    </source>
</evidence>
<name>A0A5J5I8S2_9SPHN</name>
<evidence type="ECO:0000313" key="6">
    <source>
        <dbReference type="Proteomes" id="UP000325933"/>
    </source>
</evidence>
<evidence type="ECO:0000313" key="5">
    <source>
        <dbReference type="EMBL" id="KAA9031343.1"/>
    </source>
</evidence>
<organism evidence="5 6">
    <name type="scientific">Sphingobium limneticum</name>
    <dbReference type="NCBI Taxonomy" id="1007511"/>
    <lineage>
        <taxon>Bacteria</taxon>
        <taxon>Pseudomonadati</taxon>
        <taxon>Pseudomonadota</taxon>
        <taxon>Alphaproteobacteria</taxon>
        <taxon>Sphingomonadales</taxon>
        <taxon>Sphingomonadaceae</taxon>
        <taxon>Sphingobium</taxon>
    </lineage>
</organism>
<dbReference type="Proteomes" id="UP000326364">
    <property type="component" value="Unassembled WGS sequence"/>
</dbReference>
<evidence type="ECO:0000313" key="7">
    <source>
        <dbReference type="Proteomes" id="UP000326364"/>
    </source>
</evidence>
<comment type="catalytic activity">
    <reaction evidence="2">
        <text>2 GTP = 3',3'-c-di-GMP + 2 diphosphate</text>
        <dbReference type="Rhea" id="RHEA:24898"/>
        <dbReference type="ChEBI" id="CHEBI:33019"/>
        <dbReference type="ChEBI" id="CHEBI:37565"/>
        <dbReference type="ChEBI" id="CHEBI:58805"/>
        <dbReference type="EC" id="2.7.7.65"/>
    </reaction>
</comment>
<protein>
    <recommendedName>
        <fullName evidence="1">diguanylate cyclase</fullName>
        <ecNumber evidence="1">2.7.7.65</ecNumber>
    </recommendedName>
</protein>
<dbReference type="GO" id="GO:0052621">
    <property type="term" value="F:diguanylate cyclase activity"/>
    <property type="evidence" value="ECO:0007669"/>
    <property type="project" value="UniProtKB-EC"/>
</dbReference>
<dbReference type="RefSeq" id="WP_150425105.1">
    <property type="nucleotide sequence ID" value="NZ_VYQA01000004.1"/>
</dbReference>
<dbReference type="InterPro" id="IPR000160">
    <property type="entry name" value="GGDEF_dom"/>
</dbReference>
<evidence type="ECO:0000256" key="1">
    <source>
        <dbReference type="ARBA" id="ARBA00012528"/>
    </source>
</evidence>
<dbReference type="EC" id="2.7.7.65" evidence="1"/>
<dbReference type="InterPro" id="IPR050469">
    <property type="entry name" value="Diguanylate_Cyclase"/>
</dbReference>
<reference evidence="6 7" key="1">
    <citation type="submission" date="2019-09" db="EMBL/GenBank/DDBJ databases">
        <authorList>
            <person name="Feng G."/>
        </authorList>
    </citation>
    <scope>NUCLEOTIDE SEQUENCE [LARGE SCALE GENOMIC DNA]</scope>
    <source>
        <strain evidence="5 6">KACC 19283</strain>
        <strain evidence="4 7">KACC 19284</strain>
    </source>
</reference>
<sequence>MMHAIVNDEPGRIAALHRYQILDTPVEGAFDKVTNLIRTLFGVPMSAVSLIDTDRQWFKSLAGLDVSQTPRSEAFCDHAIRQDEPLIITDARDDPRFCDNPLVTGDPGIRSYAGVPLRTPDGYNIGSLCAIDTRARDFAPEQIEILKSLAPIVVEQMELRLLAERDHLSGALTRRAFVAELDKAIALHIRHQRPAALLILDIDHFKQINDTYGHPVGDRVIEAVAKRCAELSRPSDSLGRIGGEEFALLLPETSEADALAAARRFCAAIGAMRIPHDPPLHVTASFGVAAIGLGRMSSQDWLSAADAALYEAKRGGRNRAVLAPLAAECAA</sequence>
<dbReference type="Pfam" id="PF00990">
    <property type="entry name" value="GGDEF"/>
    <property type="match status" value="1"/>
</dbReference>
<dbReference type="PANTHER" id="PTHR45138">
    <property type="entry name" value="REGULATORY COMPONENTS OF SENSORY TRANSDUCTION SYSTEM"/>
    <property type="match status" value="1"/>
</dbReference>
<dbReference type="SUPFAM" id="SSF55073">
    <property type="entry name" value="Nucleotide cyclase"/>
    <property type="match status" value="1"/>
</dbReference>
<dbReference type="CDD" id="cd01949">
    <property type="entry name" value="GGDEF"/>
    <property type="match status" value="1"/>
</dbReference>
<evidence type="ECO:0000259" key="3">
    <source>
        <dbReference type="PROSITE" id="PS50887"/>
    </source>
</evidence>
<feature type="domain" description="GGDEF" evidence="3">
    <location>
        <begin position="193"/>
        <end position="325"/>
    </location>
</feature>
<comment type="caution">
    <text evidence="5">The sequence shown here is derived from an EMBL/GenBank/DDBJ whole genome shotgun (WGS) entry which is preliminary data.</text>
</comment>